<evidence type="ECO:0000256" key="2">
    <source>
        <dbReference type="SAM" id="SignalP"/>
    </source>
</evidence>
<reference evidence="5" key="1">
    <citation type="journal article" date="2005" name="Science">
        <title>Life at depth: Photobacterium profundum genome sequence and expression analysis.</title>
        <authorList>
            <person name="Vezzi A."/>
            <person name="Campanaro S."/>
            <person name="D'Angelo M."/>
            <person name="Simonato F."/>
            <person name="Vitulo N."/>
            <person name="Lauro F.M."/>
            <person name="Cestaro A."/>
            <person name="Malacrida G."/>
            <person name="Simionati B."/>
            <person name="Cannata N."/>
            <person name="Romualdi C."/>
            <person name="Bartlett D.H."/>
            <person name="Valle G."/>
        </authorList>
    </citation>
    <scope>NUCLEOTIDE SEQUENCE [LARGE SCALE GENOMIC DNA]</scope>
    <source>
        <strain evidence="5">ATCC BAA-1253 / SS9</strain>
    </source>
</reference>
<organism evidence="4 5">
    <name type="scientific">Photobacterium profundum (strain SS9)</name>
    <dbReference type="NCBI Taxonomy" id="298386"/>
    <lineage>
        <taxon>Bacteria</taxon>
        <taxon>Pseudomonadati</taxon>
        <taxon>Pseudomonadota</taxon>
        <taxon>Gammaproteobacteria</taxon>
        <taxon>Vibrionales</taxon>
        <taxon>Vibrionaceae</taxon>
        <taxon>Photobacterium</taxon>
    </lineage>
</organism>
<dbReference type="Pfam" id="PF01522">
    <property type="entry name" value="Polysacc_deac_1"/>
    <property type="match status" value="1"/>
</dbReference>
<evidence type="ECO:0000313" key="5">
    <source>
        <dbReference type="Proteomes" id="UP000000593"/>
    </source>
</evidence>
<dbReference type="Gene3D" id="2.10.10.90">
    <property type="match status" value="1"/>
</dbReference>
<keyword evidence="5" id="KW-1185">Reference proteome</keyword>
<dbReference type="GO" id="GO:0030246">
    <property type="term" value="F:carbohydrate binding"/>
    <property type="evidence" value="ECO:0007669"/>
    <property type="project" value="InterPro"/>
</dbReference>
<dbReference type="SUPFAM" id="SSF88713">
    <property type="entry name" value="Glycoside hydrolase/deacetylase"/>
    <property type="match status" value="1"/>
</dbReference>
<feature type="signal peptide" evidence="2">
    <location>
        <begin position="1"/>
        <end position="31"/>
    </location>
</feature>
<dbReference type="CDD" id="cd12214">
    <property type="entry name" value="ChiA1_BD"/>
    <property type="match status" value="1"/>
</dbReference>
<dbReference type="PROSITE" id="PS51677">
    <property type="entry name" value="NODB"/>
    <property type="match status" value="1"/>
</dbReference>
<dbReference type="GO" id="GO:0004553">
    <property type="term" value="F:hydrolase activity, hydrolyzing O-glycosyl compounds"/>
    <property type="evidence" value="ECO:0007669"/>
    <property type="project" value="InterPro"/>
</dbReference>
<dbReference type="Proteomes" id="UP000000593">
    <property type="component" value="Chromosome 1"/>
</dbReference>
<gene>
    <name evidence="4" type="primary">VC1280</name>
    <name evidence="4" type="ordered locus">PBPRA0494</name>
</gene>
<dbReference type="InterPro" id="IPR002509">
    <property type="entry name" value="NODB_dom"/>
</dbReference>
<evidence type="ECO:0000256" key="1">
    <source>
        <dbReference type="ARBA" id="ARBA00022801"/>
    </source>
</evidence>
<proteinExistence type="predicted"/>
<evidence type="ECO:0000259" key="3">
    <source>
        <dbReference type="PROSITE" id="PS51677"/>
    </source>
</evidence>
<sequence>MNSEIYMKLQKTLLSVLCTGAILTASMAVQATPKGTIYLTFDDGTVDATIPILDELNKANVKGTFYVNAWHLDGIGDENEGKSLEALQYMLDTGHVVANHSYDHMVHNCVDTNGDNSAAACNATGNHQIDSYQDAVYDASMFDKNLTVIESYIPNVNSYPNYKGAKLARLPYTNSWRVTKEFQSNGLCATSDDFKPWEAGYICDPENPSNSVKASIKVADILNNKNYIMHGWDVDWAPENWGIANPANSLTEAEQFLSYIDAAMNSCAPANIMPVNSKSQNFPCDTPQHVDKVVVLTHAFLYEDGKRGEGFTRNIPKLAKFLKIAKEAGYVFDTLDNYTPQWAVGDSYAEGDFVTHDDISYRAVVAHVAQGDWAPSSTSSLWLNIMPKTVWTLNVSYNQGDIVLYMNERYLVNTAHISQADWTPNTEATLFTKLQ</sequence>
<dbReference type="PANTHER" id="PTHR10587">
    <property type="entry name" value="GLYCOSYL TRANSFERASE-RELATED"/>
    <property type="match status" value="1"/>
</dbReference>
<dbReference type="EMBL" id="CR378664">
    <property type="protein sequence ID" value="CAG18924.1"/>
    <property type="molecule type" value="Genomic_DNA"/>
</dbReference>
<dbReference type="GO" id="GO:0016810">
    <property type="term" value="F:hydrolase activity, acting on carbon-nitrogen (but not peptide) bonds"/>
    <property type="evidence" value="ECO:0007669"/>
    <property type="project" value="InterPro"/>
</dbReference>
<protein>
    <submittedName>
        <fullName evidence="4">Deacetylase DA1</fullName>
    </submittedName>
</protein>
<dbReference type="PANTHER" id="PTHR10587:SF125">
    <property type="entry name" value="POLYSACCHARIDE DEACETYLASE YHEN-RELATED"/>
    <property type="match status" value="1"/>
</dbReference>
<dbReference type="GO" id="GO:0005576">
    <property type="term" value="C:extracellular region"/>
    <property type="evidence" value="ECO:0007669"/>
    <property type="project" value="InterPro"/>
</dbReference>
<dbReference type="InterPro" id="IPR011330">
    <property type="entry name" value="Glyco_hydro/deAcase_b/a-brl"/>
</dbReference>
<dbReference type="AlphaFoldDB" id="Q6LUV1"/>
<dbReference type="GO" id="GO:0005975">
    <property type="term" value="P:carbohydrate metabolic process"/>
    <property type="evidence" value="ECO:0007669"/>
    <property type="project" value="InterPro"/>
</dbReference>
<dbReference type="SUPFAM" id="SSF51055">
    <property type="entry name" value="Carbohydrate binding domain"/>
    <property type="match status" value="2"/>
</dbReference>
<dbReference type="eggNOG" id="COG0726">
    <property type="taxonomic scope" value="Bacteria"/>
</dbReference>
<dbReference type="InterPro" id="IPR003610">
    <property type="entry name" value="CBM5/12"/>
</dbReference>
<dbReference type="InterPro" id="IPR050248">
    <property type="entry name" value="Polysacc_deacetylase_ArnD"/>
</dbReference>
<dbReference type="Pfam" id="PF02839">
    <property type="entry name" value="CBM_5_12"/>
    <property type="match status" value="2"/>
</dbReference>
<accession>Q6LUV1</accession>
<keyword evidence="2" id="KW-0732">Signal</keyword>
<feature type="chain" id="PRO_5004276046" evidence="2">
    <location>
        <begin position="32"/>
        <end position="435"/>
    </location>
</feature>
<dbReference type="InterPro" id="IPR036573">
    <property type="entry name" value="CBM_sf_5/12"/>
</dbReference>
<evidence type="ECO:0000313" key="4">
    <source>
        <dbReference type="EMBL" id="CAG18924.1"/>
    </source>
</evidence>
<name>Q6LUV1_PHOPR</name>
<dbReference type="HOGENOM" id="CLU_052178_1_0_6"/>
<dbReference type="STRING" id="298386.PBPRA0494"/>
<dbReference type="Gene3D" id="3.20.20.370">
    <property type="entry name" value="Glycoside hydrolase/deacetylase"/>
    <property type="match status" value="1"/>
</dbReference>
<dbReference type="SMART" id="SM00495">
    <property type="entry name" value="ChtBD3"/>
    <property type="match status" value="2"/>
</dbReference>
<feature type="domain" description="NodB homology" evidence="3">
    <location>
        <begin position="35"/>
        <end position="333"/>
    </location>
</feature>
<keyword evidence="1" id="KW-0378">Hydrolase</keyword>
<dbReference type="KEGG" id="ppr:PBPRA0494"/>